<keyword evidence="2" id="KW-1185">Reference proteome</keyword>
<name>K3ZG77_SETIT</name>
<sequence>MYGDRPSAGGGEEPRDRWPVYIPSSYLVRLGLGFLASSTARQRLVYPGGFDFRLPVILSL</sequence>
<accession>K3ZG77</accession>
<evidence type="ECO:0000313" key="1">
    <source>
        <dbReference type="EnsemblPlants" id="KQL14681"/>
    </source>
</evidence>
<organism evidence="1 2">
    <name type="scientific">Setaria italica</name>
    <name type="common">Foxtail millet</name>
    <name type="synonym">Panicum italicum</name>
    <dbReference type="NCBI Taxonomy" id="4555"/>
    <lineage>
        <taxon>Eukaryota</taxon>
        <taxon>Viridiplantae</taxon>
        <taxon>Streptophyta</taxon>
        <taxon>Embryophyta</taxon>
        <taxon>Tracheophyta</taxon>
        <taxon>Spermatophyta</taxon>
        <taxon>Magnoliopsida</taxon>
        <taxon>Liliopsida</taxon>
        <taxon>Poales</taxon>
        <taxon>Poaceae</taxon>
        <taxon>PACMAD clade</taxon>
        <taxon>Panicoideae</taxon>
        <taxon>Panicodae</taxon>
        <taxon>Paniceae</taxon>
        <taxon>Cenchrinae</taxon>
        <taxon>Setaria</taxon>
    </lineage>
</organism>
<dbReference type="EMBL" id="AGNK02001593">
    <property type="status" value="NOT_ANNOTATED_CDS"/>
    <property type="molecule type" value="Genomic_DNA"/>
</dbReference>
<dbReference type="Gramene" id="KQL14681">
    <property type="protein sequence ID" value="KQL14681"/>
    <property type="gene ID" value="SETIT_025579mg"/>
</dbReference>
<reference evidence="1" key="2">
    <citation type="submission" date="2018-08" db="UniProtKB">
        <authorList>
            <consortium name="EnsemblPlants"/>
        </authorList>
    </citation>
    <scope>IDENTIFICATION</scope>
    <source>
        <strain evidence="1">Yugu1</strain>
    </source>
</reference>
<evidence type="ECO:0000313" key="2">
    <source>
        <dbReference type="Proteomes" id="UP000004995"/>
    </source>
</evidence>
<dbReference type="Proteomes" id="UP000004995">
    <property type="component" value="Unassembled WGS sequence"/>
</dbReference>
<reference evidence="2" key="1">
    <citation type="journal article" date="2012" name="Nat. Biotechnol.">
        <title>Reference genome sequence of the model plant Setaria.</title>
        <authorList>
            <person name="Bennetzen J.L."/>
            <person name="Schmutz J."/>
            <person name="Wang H."/>
            <person name="Percifield R."/>
            <person name="Hawkins J."/>
            <person name="Pontaroli A.C."/>
            <person name="Estep M."/>
            <person name="Feng L."/>
            <person name="Vaughn J.N."/>
            <person name="Grimwood J."/>
            <person name="Jenkins J."/>
            <person name="Barry K."/>
            <person name="Lindquist E."/>
            <person name="Hellsten U."/>
            <person name="Deshpande S."/>
            <person name="Wang X."/>
            <person name="Wu X."/>
            <person name="Mitros T."/>
            <person name="Triplett J."/>
            <person name="Yang X."/>
            <person name="Ye C.Y."/>
            <person name="Mauro-Herrera M."/>
            <person name="Wang L."/>
            <person name="Li P."/>
            <person name="Sharma M."/>
            <person name="Sharma R."/>
            <person name="Ronald P.C."/>
            <person name="Panaud O."/>
            <person name="Kellogg E.A."/>
            <person name="Brutnell T.P."/>
            <person name="Doust A.N."/>
            <person name="Tuskan G.A."/>
            <person name="Rokhsar D."/>
            <person name="Devos K.M."/>
        </authorList>
    </citation>
    <scope>NUCLEOTIDE SEQUENCE [LARGE SCALE GENOMIC DNA]</scope>
    <source>
        <strain evidence="2">cv. Yugu1</strain>
    </source>
</reference>
<proteinExistence type="predicted"/>
<dbReference type="EnsemblPlants" id="KQL14681">
    <property type="protein sequence ID" value="KQL14681"/>
    <property type="gene ID" value="SETIT_025579mg"/>
</dbReference>
<dbReference type="HOGENOM" id="CLU_2946048_0_0_1"/>
<dbReference type="AlphaFoldDB" id="K3ZG77"/>
<protein>
    <submittedName>
        <fullName evidence="1">Uncharacterized protein</fullName>
    </submittedName>
</protein>
<dbReference type="InParanoid" id="K3ZG77"/>